<dbReference type="GO" id="GO:0045505">
    <property type="term" value="F:dynein intermediate chain binding"/>
    <property type="evidence" value="ECO:0007669"/>
    <property type="project" value="InterPro"/>
</dbReference>
<dbReference type="AlphaFoldDB" id="A0A820Z657"/>
<dbReference type="GO" id="GO:0051959">
    <property type="term" value="F:dynein light intermediate chain binding"/>
    <property type="evidence" value="ECO:0007669"/>
    <property type="project" value="InterPro"/>
</dbReference>
<dbReference type="GO" id="GO:0007018">
    <property type="term" value="P:microtubule-based movement"/>
    <property type="evidence" value="ECO:0007669"/>
    <property type="project" value="InterPro"/>
</dbReference>
<dbReference type="PANTHER" id="PTHR46961:SF19">
    <property type="entry name" value="DYNEIN HEAVY CHAIN 5, AXONEMAL"/>
    <property type="match status" value="1"/>
</dbReference>
<dbReference type="EMBL" id="CAJOBO010006275">
    <property type="protein sequence ID" value="CAF4559029.1"/>
    <property type="molecule type" value="Genomic_DNA"/>
</dbReference>
<organism evidence="1 2">
    <name type="scientific">Rotaria socialis</name>
    <dbReference type="NCBI Taxonomy" id="392032"/>
    <lineage>
        <taxon>Eukaryota</taxon>
        <taxon>Metazoa</taxon>
        <taxon>Spiralia</taxon>
        <taxon>Gnathifera</taxon>
        <taxon>Rotifera</taxon>
        <taxon>Eurotatoria</taxon>
        <taxon>Bdelloidea</taxon>
        <taxon>Philodinida</taxon>
        <taxon>Philodinidae</taxon>
        <taxon>Rotaria</taxon>
    </lineage>
</organism>
<protein>
    <submittedName>
        <fullName evidence="1">Uncharacterized protein</fullName>
    </submittedName>
</protein>
<comment type="caution">
    <text evidence="1">The sequence shown here is derived from an EMBL/GenBank/DDBJ whole genome shotgun (WGS) entry which is preliminary data.</text>
</comment>
<evidence type="ECO:0000313" key="1">
    <source>
        <dbReference type="EMBL" id="CAF4559029.1"/>
    </source>
</evidence>
<sequence length="163" mass="18765">MRIIGSRVTRRLTFCIKSKYRFENTAFTNRDGLACGTWFKKPQLDKFCRLLLIRSITPAHFVKSVNDYIIDSLVPKYGEDVVLDMEKMWNESDKGSPMICFLSMGSDPTVQRLLALVYPNGIWGLSQNYRIHPDFSLWITTKVHPEFPIGLLQISINYTAKAP</sequence>
<dbReference type="Gene3D" id="3.40.50.300">
    <property type="entry name" value="P-loop containing nucleotide triphosphate hydrolases"/>
    <property type="match status" value="1"/>
</dbReference>
<dbReference type="PANTHER" id="PTHR46961">
    <property type="entry name" value="DYNEIN HEAVY CHAIN 1, AXONEMAL-LIKE PROTEIN"/>
    <property type="match status" value="1"/>
</dbReference>
<dbReference type="InterPro" id="IPR026983">
    <property type="entry name" value="DHC"/>
</dbReference>
<dbReference type="InterPro" id="IPR027417">
    <property type="entry name" value="P-loop_NTPase"/>
</dbReference>
<accession>A0A820Z657</accession>
<gene>
    <name evidence="1" type="ORF">HFQ381_LOCUS31344</name>
</gene>
<name>A0A820Z657_9BILA</name>
<evidence type="ECO:0000313" key="2">
    <source>
        <dbReference type="Proteomes" id="UP000663851"/>
    </source>
</evidence>
<dbReference type="GO" id="GO:0030286">
    <property type="term" value="C:dynein complex"/>
    <property type="evidence" value="ECO:0007669"/>
    <property type="project" value="InterPro"/>
</dbReference>
<dbReference type="Proteomes" id="UP000663851">
    <property type="component" value="Unassembled WGS sequence"/>
</dbReference>
<proteinExistence type="predicted"/>
<reference evidence="1" key="1">
    <citation type="submission" date="2021-02" db="EMBL/GenBank/DDBJ databases">
        <authorList>
            <person name="Nowell W R."/>
        </authorList>
    </citation>
    <scope>NUCLEOTIDE SEQUENCE</scope>
</reference>